<reference evidence="1 2" key="1">
    <citation type="submission" date="2017-04" db="EMBL/GenBank/DDBJ databases">
        <authorList>
            <person name="Afonso C.L."/>
            <person name="Miller P.J."/>
            <person name="Scott M.A."/>
            <person name="Spackman E."/>
            <person name="Goraichik I."/>
            <person name="Dimitrov K.M."/>
            <person name="Suarez D.L."/>
            <person name="Swayne D.E."/>
        </authorList>
    </citation>
    <scope>NUCLEOTIDE SEQUENCE [LARGE SCALE GENOMIC DNA]</scope>
    <source>
        <strain evidence="1 2">B5P</strain>
    </source>
</reference>
<protein>
    <submittedName>
        <fullName evidence="1">Uncharacterized protein</fullName>
    </submittedName>
</protein>
<evidence type="ECO:0000313" key="1">
    <source>
        <dbReference type="EMBL" id="SMH31913.1"/>
    </source>
</evidence>
<accession>A0A1X7N3H7</accession>
<gene>
    <name evidence="1" type="ORF">SAMN02982922_1212</name>
</gene>
<name>A0A1X7N3H7_9HYPH</name>
<dbReference type="RefSeq" id="WP_176247445.1">
    <property type="nucleotide sequence ID" value="NZ_FXBL01000004.1"/>
</dbReference>
<sequence>MDAIVAESGKQVPVGGATRGAVASACGRDCSTCPKKLTCPFSPFVSTKGESGRA</sequence>
<dbReference type="AlphaFoldDB" id="A0A1X7N3H7"/>
<organism evidence="1 2">
    <name type="scientific">Mesorhizobium australicum</name>
    <dbReference type="NCBI Taxonomy" id="536018"/>
    <lineage>
        <taxon>Bacteria</taxon>
        <taxon>Pseudomonadati</taxon>
        <taxon>Pseudomonadota</taxon>
        <taxon>Alphaproteobacteria</taxon>
        <taxon>Hyphomicrobiales</taxon>
        <taxon>Phyllobacteriaceae</taxon>
        <taxon>Mesorhizobium</taxon>
    </lineage>
</organism>
<dbReference type="EMBL" id="FXBL01000004">
    <property type="protein sequence ID" value="SMH31913.1"/>
    <property type="molecule type" value="Genomic_DNA"/>
</dbReference>
<keyword evidence="2" id="KW-1185">Reference proteome</keyword>
<proteinExistence type="predicted"/>
<dbReference type="Proteomes" id="UP000193083">
    <property type="component" value="Unassembled WGS sequence"/>
</dbReference>
<evidence type="ECO:0000313" key="2">
    <source>
        <dbReference type="Proteomes" id="UP000193083"/>
    </source>
</evidence>